<accession>A0A4Z1P6Y3</accession>
<keyword evidence="4" id="KW-0732">Signal</keyword>
<comment type="similarity">
    <text evidence="1">Belongs to the oxygen-dependent FAD-linked oxidoreductase family.</text>
</comment>
<gene>
    <name evidence="6" type="ORF">E6O75_ATG11193</name>
</gene>
<feature type="domain" description="FAD-binding PCMH-type" evidence="5">
    <location>
        <begin position="156"/>
        <end position="340"/>
    </location>
</feature>
<dbReference type="InterPro" id="IPR050432">
    <property type="entry name" value="FAD-linked_Oxidoreductases_BP"/>
</dbReference>
<organism evidence="6 7">
    <name type="scientific">Venturia nashicola</name>
    <dbReference type="NCBI Taxonomy" id="86259"/>
    <lineage>
        <taxon>Eukaryota</taxon>
        <taxon>Fungi</taxon>
        <taxon>Dikarya</taxon>
        <taxon>Ascomycota</taxon>
        <taxon>Pezizomycotina</taxon>
        <taxon>Dothideomycetes</taxon>
        <taxon>Pleosporomycetidae</taxon>
        <taxon>Venturiales</taxon>
        <taxon>Venturiaceae</taxon>
        <taxon>Venturia</taxon>
    </lineage>
</organism>
<feature type="signal peptide" evidence="4">
    <location>
        <begin position="1"/>
        <end position="24"/>
    </location>
</feature>
<evidence type="ECO:0000256" key="2">
    <source>
        <dbReference type="ARBA" id="ARBA00023002"/>
    </source>
</evidence>
<keyword evidence="7" id="KW-1185">Reference proteome</keyword>
<feature type="region of interest" description="Disordered" evidence="3">
    <location>
        <begin position="113"/>
        <end position="144"/>
    </location>
</feature>
<dbReference type="InterPro" id="IPR036318">
    <property type="entry name" value="FAD-bd_PCMH-like_sf"/>
</dbReference>
<dbReference type="STRING" id="86259.A0A4Z1P6Y3"/>
<dbReference type="EMBL" id="SNSC02000008">
    <property type="protein sequence ID" value="TID22399.1"/>
    <property type="molecule type" value="Genomic_DNA"/>
</dbReference>
<dbReference type="AlphaFoldDB" id="A0A4Z1P6Y3"/>
<feature type="chain" id="PRO_5021241522" evidence="4">
    <location>
        <begin position="25"/>
        <end position="615"/>
    </location>
</feature>
<evidence type="ECO:0000256" key="1">
    <source>
        <dbReference type="ARBA" id="ARBA00005466"/>
    </source>
</evidence>
<dbReference type="InterPro" id="IPR016169">
    <property type="entry name" value="FAD-bd_PCMH_sub2"/>
</dbReference>
<dbReference type="PROSITE" id="PS51387">
    <property type="entry name" value="FAD_PCMH"/>
    <property type="match status" value="1"/>
</dbReference>
<evidence type="ECO:0000313" key="7">
    <source>
        <dbReference type="Proteomes" id="UP000298493"/>
    </source>
</evidence>
<dbReference type="Gene3D" id="3.30.465.10">
    <property type="match status" value="2"/>
</dbReference>
<keyword evidence="2" id="KW-0560">Oxidoreductase</keyword>
<dbReference type="SUPFAM" id="SSF56176">
    <property type="entry name" value="FAD-binding/transporter-associated domain-like"/>
    <property type="match status" value="1"/>
</dbReference>
<proteinExistence type="inferred from homology"/>
<dbReference type="InterPro" id="IPR012951">
    <property type="entry name" value="BBE"/>
</dbReference>
<dbReference type="InterPro" id="IPR016166">
    <property type="entry name" value="FAD-bd_PCMH"/>
</dbReference>
<evidence type="ECO:0000313" key="6">
    <source>
        <dbReference type="EMBL" id="TID22399.1"/>
    </source>
</evidence>
<comment type="caution">
    <text evidence="6">The sequence shown here is derived from an EMBL/GenBank/DDBJ whole genome shotgun (WGS) entry which is preliminary data.</text>
</comment>
<evidence type="ECO:0000256" key="3">
    <source>
        <dbReference type="SAM" id="MobiDB-lite"/>
    </source>
</evidence>
<dbReference type="Pfam" id="PF01565">
    <property type="entry name" value="FAD_binding_4"/>
    <property type="match status" value="1"/>
</dbReference>
<dbReference type="Proteomes" id="UP000298493">
    <property type="component" value="Unassembled WGS sequence"/>
</dbReference>
<evidence type="ECO:0000259" key="5">
    <source>
        <dbReference type="PROSITE" id="PS51387"/>
    </source>
</evidence>
<reference evidence="6 7" key="1">
    <citation type="submission" date="2019-04" db="EMBL/GenBank/DDBJ databases">
        <title>High contiguity whole genome sequence and gene annotation resource for two Venturia nashicola isolates.</title>
        <authorList>
            <person name="Prokchorchik M."/>
            <person name="Won K."/>
            <person name="Lee Y."/>
            <person name="Choi E.D."/>
            <person name="Segonzac C."/>
            <person name="Sohn K.H."/>
        </authorList>
    </citation>
    <scope>NUCLEOTIDE SEQUENCE [LARGE SCALE GENOMIC DNA]</scope>
    <source>
        <strain evidence="6 7">PRI2</strain>
    </source>
</reference>
<name>A0A4Z1P6Y3_9PEZI</name>
<protein>
    <submittedName>
        <fullName evidence="6">FAD-binding domain-containing protein</fullName>
    </submittedName>
</protein>
<dbReference type="PANTHER" id="PTHR13878">
    <property type="entry name" value="GULONOLACTONE OXIDASE"/>
    <property type="match status" value="1"/>
</dbReference>
<dbReference type="InterPro" id="IPR006094">
    <property type="entry name" value="Oxid_FAD_bind_N"/>
</dbReference>
<dbReference type="PANTHER" id="PTHR13878:SF91">
    <property type="entry name" value="FAD BINDING DOMAIN PROTEIN (AFU_ORTHOLOGUE AFUA_6G12070)-RELATED"/>
    <property type="match status" value="1"/>
</dbReference>
<dbReference type="GO" id="GO:0071949">
    <property type="term" value="F:FAD binding"/>
    <property type="evidence" value="ECO:0007669"/>
    <property type="project" value="InterPro"/>
</dbReference>
<feature type="compositionally biased region" description="Acidic residues" evidence="3">
    <location>
        <begin position="116"/>
        <end position="125"/>
    </location>
</feature>
<evidence type="ECO:0000256" key="4">
    <source>
        <dbReference type="SAM" id="SignalP"/>
    </source>
</evidence>
<dbReference type="GO" id="GO:0016491">
    <property type="term" value="F:oxidoreductase activity"/>
    <property type="evidence" value="ECO:0007669"/>
    <property type="project" value="UniProtKB-KW"/>
</dbReference>
<sequence length="615" mass="66428">MIYNIRSCAAFLTALSLFSFSTGAAELVVAKTYPDSPLWPTTSQWDALNSTLSGNLIRASPPGISCYPGPQQSKSACTAAGRPENFENPVEVITKVFTGMGCPAVWTAGGVGGGEEMNELEEENEEEKRKRGRGKAGRVKRDVNVDGSEGGGGCKMGNYPVYVVKAMKREDVKAAVEFANQHGLRLVVKNTGHDFLGRNVGYGSLSIWTHHLRGIHFQDVWKPTVGPPPASPQSAVVIGAGTQWRELYKAAYDKSKIVVGGASSTVGAAGGWPLGGGHGPMSNKYGLGADNILEAEIITPTGQLIIANSNSNPDLYWALRGGGGATFGIVTKLTYKTHPFVTQNALRITITPGSTGQVGYVRGMAYLMSLMPQFADFGMTGYPIMFDRKYDCLFTAPGKTWGQITPFITPVGNALKSMGLSVSSIPMESAINALMGSMGTTANAGNGLRTETAVMSSRLISRQAALNVTNWERVLTTLFKAGTILEPFPVVGGQVARNADMDMALNPAWRKAVIHFSILDAKSDTYKTPGAIRASYEKQTKEQLPLIDEMSVDGAAYFNEATYLEPNWQKTFWGANYPRLVEVKKKYDPNNTLWCHLCVGSEQLVLGQDNKLYRR</sequence>
<dbReference type="Pfam" id="PF08031">
    <property type="entry name" value="BBE"/>
    <property type="match status" value="1"/>
</dbReference>